<organism evidence="2 3">
    <name type="scientific">Kipferlia bialata</name>
    <dbReference type="NCBI Taxonomy" id="797122"/>
    <lineage>
        <taxon>Eukaryota</taxon>
        <taxon>Metamonada</taxon>
        <taxon>Carpediemonas-like organisms</taxon>
        <taxon>Kipferlia</taxon>
    </lineage>
</organism>
<reference evidence="2 3" key="1">
    <citation type="journal article" date="2018" name="PLoS ONE">
        <title>The draft genome of Kipferlia bialata reveals reductive genome evolution in fornicate parasites.</title>
        <authorList>
            <person name="Tanifuji G."/>
            <person name="Takabayashi S."/>
            <person name="Kume K."/>
            <person name="Takagi M."/>
            <person name="Nakayama T."/>
            <person name="Kamikawa R."/>
            <person name="Inagaki Y."/>
            <person name="Hashimoto T."/>
        </authorList>
    </citation>
    <scope>NUCLEOTIDE SEQUENCE [LARGE SCALE GENOMIC DNA]</scope>
    <source>
        <strain evidence="2">NY0173</strain>
    </source>
</reference>
<sequence>MARGEGETQKEDGERERERETDGTAATVSLLTQVHRQDVE</sequence>
<proteinExistence type="predicted"/>
<keyword evidence="3" id="KW-1185">Reference proteome</keyword>
<protein>
    <submittedName>
        <fullName evidence="2">Uncharacterized protein</fullName>
    </submittedName>
</protein>
<evidence type="ECO:0000313" key="3">
    <source>
        <dbReference type="Proteomes" id="UP000265618"/>
    </source>
</evidence>
<dbReference type="EMBL" id="BDIP01004277">
    <property type="protein sequence ID" value="GCA63622.1"/>
    <property type="molecule type" value="Genomic_DNA"/>
</dbReference>
<feature type="compositionally biased region" description="Basic and acidic residues" evidence="1">
    <location>
        <begin position="1"/>
        <end position="22"/>
    </location>
</feature>
<accession>A0A391P6B4</accession>
<comment type="caution">
    <text evidence="2">The sequence shown here is derived from an EMBL/GenBank/DDBJ whole genome shotgun (WGS) entry which is preliminary data.</text>
</comment>
<dbReference type="AlphaFoldDB" id="A0A391P6B4"/>
<feature type="region of interest" description="Disordered" evidence="1">
    <location>
        <begin position="1"/>
        <end position="40"/>
    </location>
</feature>
<name>A0A391P6B4_9EUKA</name>
<evidence type="ECO:0000313" key="2">
    <source>
        <dbReference type="EMBL" id="GCA63622.1"/>
    </source>
</evidence>
<gene>
    <name evidence="2" type="ORF">KIPB_010968</name>
</gene>
<evidence type="ECO:0000256" key="1">
    <source>
        <dbReference type="SAM" id="MobiDB-lite"/>
    </source>
</evidence>
<feature type="non-terminal residue" evidence="2">
    <location>
        <position position="40"/>
    </location>
</feature>
<dbReference type="Proteomes" id="UP000265618">
    <property type="component" value="Unassembled WGS sequence"/>
</dbReference>